<organism evidence="2 3">
    <name type="scientific">Methylovulum psychrotolerans</name>
    <dbReference type="NCBI Taxonomy" id="1704499"/>
    <lineage>
        <taxon>Bacteria</taxon>
        <taxon>Pseudomonadati</taxon>
        <taxon>Pseudomonadota</taxon>
        <taxon>Gammaproteobacteria</taxon>
        <taxon>Methylococcales</taxon>
        <taxon>Methylococcaceae</taxon>
        <taxon>Methylovulum</taxon>
    </lineage>
</organism>
<accession>A0A1Z4C2A9</accession>
<gene>
    <name evidence="2" type="ORF">CEK71_17075</name>
</gene>
<proteinExistence type="predicted"/>
<keyword evidence="1" id="KW-0812">Transmembrane</keyword>
<dbReference type="SUPFAM" id="SSF53300">
    <property type="entry name" value="vWA-like"/>
    <property type="match status" value="1"/>
</dbReference>
<keyword evidence="1" id="KW-1133">Transmembrane helix</keyword>
<dbReference type="KEGG" id="mpsy:CEK71_17075"/>
<dbReference type="Proteomes" id="UP000197019">
    <property type="component" value="Chromosome"/>
</dbReference>
<protein>
    <recommendedName>
        <fullName evidence="4">VWFA domain-containing protein</fullName>
    </recommendedName>
</protein>
<evidence type="ECO:0000313" key="2">
    <source>
        <dbReference type="EMBL" id="ASF47639.1"/>
    </source>
</evidence>
<dbReference type="AlphaFoldDB" id="A0A1Z4C2A9"/>
<dbReference type="NCBIfam" id="NF041940">
    <property type="entry name" value="choice_anch_X"/>
    <property type="match status" value="2"/>
</dbReference>
<reference evidence="2 3" key="1">
    <citation type="submission" date="2017-06" db="EMBL/GenBank/DDBJ databases">
        <title>Genome Sequencing of the methanotroph Methylovulum psychrotolerants str. HV10-M2 isolated from a high-altitude environment.</title>
        <authorList>
            <person name="Mateos-Rivera A."/>
        </authorList>
    </citation>
    <scope>NUCLEOTIDE SEQUENCE [LARGE SCALE GENOMIC DNA]</scope>
    <source>
        <strain evidence="2 3">HV10_M2</strain>
    </source>
</reference>
<feature type="transmembrane region" description="Helical" evidence="1">
    <location>
        <begin position="642"/>
        <end position="663"/>
    </location>
</feature>
<dbReference type="InterPro" id="IPR036465">
    <property type="entry name" value="vWFA_dom_sf"/>
</dbReference>
<evidence type="ECO:0000256" key="1">
    <source>
        <dbReference type="SAM" id="Phobius"/>
    </source>
</evidence>
<sequence length="781" mass="84665">MVLFVGMSFICPAVASAQGRHVSIIVDTSGSMRDSDKSRYTLQLSQILADLLDTDDSLTVIHLPPGQNDCNDRANPSLAMQFNSAYRSSFQAKLDKALYYSTDNNFAAPVHTAQADLEQHKTKARLLLFVADSGGLGKNCDAKLTQDLQALRNQGVTIAAVNIGGLGAFDANPAFTFTTGARDSNDLVKSVAEVYQKFIGAKHVQTGSTNNAIEFELESQVKNAYLVIVADGRLNALTALDGNPQAGQVDLNYKGGGHAIGLDGLQRDYRIVRMHRPQSGHWRFQVPDLKKTAGWMLLQDSALALRLTSAANAAQDITTPLEAELYDQETGKGVYSPRPPAGFQASVEIEGRTVMLHDDGQDGDRKAGDGVFTASTRFSQVGTQQIRLNLQSSLLDRHSEATVQVEAVDWGLQASVPEHVEVDNPVNLTVKIQPGVSSHSPMPPQAIDVYIDGKAETSLYDDGKNGDTQAGDSLYAGTWTPHTIADYSLDFKAVAGGNALPTKASIKVIGSIRFGLAIPVNFGRRSSNSQVQNHLDLGNDTLVKGEYPLTLSSNYSASGSVVEIDLGQGWVPLDARPQPFVLGSGALHSWPLRLRVGDCPASVTANDHFSIEFSGTDANGQPVRHSVPLRLEIAADWWLHCWWPVLATAVAGLLGAIVIYGFWSPSRFSPKLGVFLSPEEDINEGFFHPIYAQRGTGNGFYRDARVYIRQDFRLSGNAKGELARLRADGKQVFIRPAPGAVVYRQNFDGEWEVMPANETAVNFGVIYKDSLGALFFQLRNG</sequence>
<evidence type="ECO:0008006" key="4">
    <source>
        <dbReference type="Google" id="ProtNLM"/>
    </source>
</evidence>
<dbReference type="EMBL" id="CP022129">
    <property type="protein sequence ID" value="ASF47639.1"/>
    <property type="molecule type" value="Genomic_DNA"/>
</dbReference>
<name>A0A1Z4C2A9_9GAMM</name>
<evidence type="ECO:0000313" key="3">
    <source>
        <dbReference type="Proteomes" id="UP000197019"/>
    </source>
</evidence>
<dbReference type="Gene3D" id="3.40.50.410">
    <property type="entry name" value="von Willebrand factor, type A domain"/>
    <property type="match status" value="1"/>
</dbReference>
<keyword evidence="1" id="KW-0472">Membrane</keyword>
<keyword evidence="3" id="KW-1185">Reference proteome</keyword>